<evidence type="ECO:0000313" key="4">
    <source>
        <dbReference type="EMBL" id="CCJ53585.1"/>
    </source>
</evidence>
<dbReference type="SFLD" id="SFLDS00003">
    <property type="entry name" value="Haloacid_Dehalogenase"/>
    <property type="match status" value="1"/>
</dbReference>
<dbReference type="InterPro" id="IPR006328">
    <property type="entry name" value="2-HAD"/>
</dbReference>
<dbReference type="InterPro" id="IPR036412">
    <property type="entry name" value="HAD-like_sf"/>
</dbReference>
<dbReference type="Proteomes" id="UP000007564">
    <property type="component" value="Chromosome"/>
</dbReference>
<dbReference type="AlphaFoldDB" id="A0A0C6P4N1"/>
<dbReference type="NCBIfam" id="TIGR01428">
    <property type="entry name" value="HAD_type_II"/>
    <property type="match status" value="1"/>
</dbReference>
<name>A0A0C6P4N1_BORBO</name>
<dbReference type="EC" id="3.8.1.2" evidence="3"/>
<evidence type="ECO:0000256" key="3">
    <source>
        <dbReference type="RuleBase" id="RU368077"/>
    </source>
</evidence>
<dbReference type="PANTHER" id="PTHR43316:SF3">
    <property type="entry name" value="HALOACID DEHALOGENASE, TYPE II (AFU_ORTHOLOGUE AFUA_2G07750)-RELATED"/>
    <property type="match status" value="1"/>
</dbReference>
<dbReference type="GO" id="GO:0018784">
    <property type="term" value="F:(S)-2-haloacid dehalogenase activity"/>
    <property type="evidence" value="ECO:0007669"/>
    <property type="project" value="UniProtKB-UniRule"/>
</dbReference>
<proteinExistence type="inferred from homology"/>
<dbReference type="RefSeq" id="WP_003810201.1">
    <property type="nucleotide sequence ID" value="NC_019382.1"/>
</dbReference>
<evidence type="ECO:0000313" key="5">
    <source>
        <dbReference type="Proteomes" id="UP000007564"/>
    </source>
</evidence>
<evidence type="ECO:0000256" key="2">
    <source>
        <dbReference type="ARBA" id="ARBA00022801"/>
    </source>
</evidence>
<dbReference type="NCBIfam" id="TIGR01493">
    <property type="entry name" value="HAD-SF-IA-v2"/>
    <property type="match status" value="1"/>
</dbReference>
<sequence>MEPARATDIEVLFFDVLGTVVDWRGSIADEVAAFLKRHALPHVDAHQFADAWVGQYDAAIEPIRAGQRAFAPLDIINMENLQACLAQFDLTPSRFARSELETLNHAWHKLRPWPDSVAGIAQLKQRFIVAPLSDGHTRLLVDMARHAGLPWDMVFGADASRSYKPAPQAYLHACALLDVPPQRAMLVAAHGYDLDAARSCGLKTAYVQRQRAADPSKAGYRGAPENWDYQAGSLTELAQLLAKAA</sequence>
<dbReference type="Gene3D" id="1.10.150.240">
    <property type="entry name" value="Putative phosphatase, domain 2"/>
    <property type="match status" value="1"/>
</dbReference>
<keyword evidence="2 3" id="KW-0378">Hydrolase</keyword>
<dbReference type="InterPro" id="IPR023198">
    <property type="entry name" value="PGP-like_dom2"/>
</dbReference>
<dbReference type="SUPFAM" id="SSF56784">
    <property type="entry name" value="HAD-like"/>
    <property type="match status" value="1"/>
</dbReference>
<dbReference type="InterPro" id="IPR051540">
    <property type="entry name" value="S-2-haloacid_dehalogenase"/>
</dbReference>
<comment type="function">
    <text evidence="3">Catalyzes the hydrolytic dehalogenation of small (S)-2-haloalkanoic acids to yield the corresponding (R)-2-hydroxyalkanoic acids.</text>
</comment>
<dbReference type="SFLD" id="SFLDG01129">
    <property type="entry name" value="C1.5:_HAD__Beta-PGM__Phosphata"/>
    <property type="match status" value="1"/>
</dbReference>
<dbReference type="Pfam" id="PF00702">
    <property type="entry name" value="Hydrolase"/>
    <property type="match status" value="1"/>
</dbReference>
<organism evidence="4 5">
    <name type="scientific">Bordetella bronchiseptica 253</name>
    <dbReference type="NCBI Taxonomy" id="568707"/>
    <lineage>
        <taxon>Bacteria</taxon>
        <taxon>Pseudomonadati</taxon>
        <taxon>Pseudomonadota</taxon>
        <taxon>Betaproteobacteria</taxon>
        <taxon>Burkholderiales</taxon>
        <taxon>Alcaligenaceae</taxon>
        <taxon>Bordetella</taxon>
    </lineage>
</organism>
<dbReference type="InterPro" id="IPR006439">
    <property type="entry name" value="HAD-SF_hydro_IA"/>
</dbReference>
<dbReference type="InterPro" id="IPR023214">
    <property type="entry name" value="HAD_sf"/>
</dbReference>
<dbReference type="EMBL" id="HE965806">
    <property type="protein sequence ID" value="CCJ53585.1"/>
    <property type="molecule type" value="Genomic_DNA"/>
</dbReference>
<accession>A0A0C6P4N1</accession>
<evidence type="ECO:0000256" key="1">
    <source>
        <dbReference type="ARBA" id="ARBA00008106"/>
    </source>
</evidence>
<dbReference type="KEGG" id="bbh:BN112_1668"/>
<gene>
    <name evidence="4" type="ORF">BN112_1668</name>
</gene>
<protein>
    <recommendedName>
        <fullName evidence="3">(S)-2-haloacid dehalogenase</fullName>
        <ecNumber evidence="3">3.8.1.2</ecNumber>
    </recommendedName>
    <alternativeName>
        <fullName evidence="3">2-haloalkanoic acid dehalogenase</fullName>
    </alternativeName>
    <alternativeName>
        <fullName evidence="3">Halocarboxylic acid halidohydrolase</fullName>
    </alternativeName>
    <alternativeName>
        <fullName evidence="3">L-2-haloacid dehalogenase</fullName>
    </alternativeName>
</protein>
<comment type="similarity">
    <text evidence="1 3">Belongs to the HAD-like hydrolase superfamily. S-2-haloalkanoic acid dehalogenase family.</text>
</comment>
<dbReference type="GeneID" id="56479523"/>
<dbReference type="Gene3D" id="3.40.50.1000">
    <property type="entry name" value="HAD superfamily/HAD-like"/>
    <property type="match status" value="1"/>
</dbReference>
<reference evidence="4 5" key="1">
    <citation type="journal article" date="2012" name="BMC Genomics">
        <title>Comparative genomics of the classical Bordetella subspecies: the evolution and exchange of virulence-associated diversity amongst closely related pathogens.</title>
        <authorList>
            <person name="Park J."/>
            <person name="Zhang Y."/>
            <person name="Buboltz A.M."/>
            <person name="Zhang X."/>
            <person name="Schuster S.C."/>
            <person name="Ahuja U."/>
            <person name="Liu M."/>
            <person name="Miller J.F."/>
            <person name="Sebaihia M."/>
            <person name="Bentley S.D."/>
            <person name="Parkhill J."/>
            <person name="Harvill E.T."/>
        </authorList>
    </citation>
    <scope>NUCLEOTIDE SEQUENCE [LARGE SCALE GENOMIC DNA]</scope>
    <source>
        <strain evidence="4 5">253</strain>
    </source>
</reference>
<dbReference type="PRINTS" id="PR00413">
    <property type="entry name" value="HADHALOGNASE"/>
</dbReference>
<dbReference type="OrthoDB" id="9785638at2"/>
<dbReference type="PANTHER" id="PTHR43316">
    <property type="entry name" value="HYDROLASE, HALOACID DELAHOGENASE-RELATED"/>
    <property type="match status" value="1"/>
</dbReference>
<comment type="catalytic activity">
    <reaction evidence="3">
        <text>an (S)-2-haloacid + H2O = a (2R)-2-hydroxycarboxylate + a halide anion + H(+)</text>
        <dbReference type="Rhea" id="RHEA:11192"/>
        <dbReference type="ChEBI" id="CHEBI:15377"/>
        <dbReference type="ChEBI" id="CHEBI:15378"/>
        <dbReference type="ChEBI" id="CHEBI:16042"/>
        <dbReference type="ChEBI" id="CHEBI:58314"/>
        <dbReference type="ChEBI" id="CHEBI:137405"/>
        <dbReference type="EC" id="3.8.1.2"/>
    </reaction>
</comment>
<dbReference type="HOGENOM" id="CLU_045011_3_0_4"/>